<keyword evidence="1" id="KW-0812">Transmembrane</keyword>
<keyword evidence="3" id="KW-1185">Reference proteome</keyword>
<reference evidence="2" key="1">
    <citation type="submission" date="2022-09" db="EMBL/GenBank/DDBJ databases">
        <title>Shewanella sp. KJ10-1 sp.nov, isolated from marine algae.</title>
        <authorList>
            <person name="Butt M."/>
            <person name="Lee J.K."/>
            <person name="Kim J.M."/>
            <person name="Choi D.G."/>
        </authorList>
    </citation>
    <scope>NUCLEOTIDE SEQUENCE</scope>
    <source>
        <strain evidence="2">KJ10-1</strain>
    </source>
</reference>
<organism evidence="2 3">
    <name type="scientific">Shewanella phaeophyticola</name>
    <dbReference type="NCBI Taxonomy" id="2978345"/>
    <lineage>
        <taxon>Bacteria</taxon>
        <taxon>Pseudomonadati</taxon>
        <taxon>Pseudomonadota</taxon>
        <taxon>Gammaproteobacteria</taxon>
        <taxon>Alteromonadales</taxon>
        <taxon>Shewanellaceae</taxon>
        <taxon>Shewanella</taxon>
    </lineage>
</organism>
<evidence type="ECO:0000313" key="2">
    <source>
        <dbReference type="EMBL" id="MCT8988360.1"/>
    </source>
</evidence>
<keyword evidence="1" id="KW-1133">Transmembrane helix</keyword>
<comment type="caution">
    <text evidence="2">The sequence shown here is derived from an EMBL/GenBank/DDBJ whole genome shotgun (WGS) entry which is preliminary data.</text>
</comment>
<gene>
    <name evidence="2" type="ORF">N4T56_20345</name>
</gene>
<evidence type="ECO:0000256" key="1">
    <source>
        <dbReference type="SAM" id="Phobius"/>
    </source>
</evidence>
<name>A0ABT2P9L6_9GAMM</name>
<feature type="transmembrane region" description="Helical" evidence="1">
    <location>
        <begin position="60"/>
        <end position="77"/>
    </location>
</feature>
<dbReference type="Proteomes" id="UP001431192">
    <property type="component" value="Unassembled WGS sequence"/>
</dbReference>
<accession>A0ABT2P9L6</accession>
<sequence>MSTVSAAASIAWQLNRLVATETSQLIPGYQTNVLQQALTIALAVIGFQVLACVIFSAYEVIAHLWLAVAVGLGFVWLCLWRSHYFHLSFALFIAVPFLDELASRLSQWVQLNHCCHAVLSGGWLMSATALEQRCAGGVPQCRTNGLDVVTEH</sequence>
<dbReference type="EMBL" id="JAODOQ010000001">
    <property type="protein sequence ID" value="MCT8988360.1"/>
    <property type="molecule type" value="Genomic_DNA"/>
</dbReference>
<keyword evidence="1" id="KW-0472">Membrane</keyword>
<evidence type="ECO:0000313" key="3">
    <source>
        <dbReference type="Proteomes" id="UP001431192"/>
    </source>
</evidence>
<protein>
    <submittedName>
        <fullName evidence="2">Uncharacterized protein</fullName>
    </submittedName>
</protein>
<feature type="transmembrane region" description="Helical" evidence="1">
    <location>
        <begin position="35"/>
        <end position="55"/>
    </location>
</feature>
<dbReference type="RefSeq" id="WP_261734462.1">
    <property type="nucleotide sequence ID" value="NZ_JAODOQ010000001.1"/>
</dbReference>
<proteinExistence type="predicted"/>